<keyword evidence="2" id="KW-1133">Transmembrane helix</keyword>
<proteinExistence type="predicted"/>
<evidence type="ECO:0000313" key="3">
    <source>
        <dbReference type="EMBL" id="MBB4722275.1"/>
    </source>
</evidence>
<keyword evidence="2" id="KW-0812">Transmembrane</keyword>
<dbReference type="AlphaFoldDB" id="A0AAW3U0H3"/>
<feature type="region of interest" description="Disordered" evidence="1">
    <location>
        <begin position="72"/>
        <end position="91"/>
    </location>
</feature>
<name>A0AAW3U0H3_XANEU</name>
<organism evidence="3 4">
    <name type="scientific">Xanthomonas euvesicatoria</name>
    <dbReference type="NCBI Taxonomy" id="456327"/>
    <lineage>
        <taxon>Bacteria</taxon>
        <taxon>Pseudomonadati</taxon>
        <taxon>Pseudomonadota</taxon>
        <taxon>Gammaproteobacteria</taxon>
        <taxon>Lysobacterales</taxon>
        <taxon>Lysobacteraceae</taxon>
        <taxon>Xanthomonas</taxon>
    </lineage>
</organism>
<protein>
    <submittedName>
        <fullName evidence="3">Type IV secretion system protein VirB5</fullName>
    </submittedName>
</protein>
<evidence type="ECO:0000256" key="1">
    <source>
        <dbReference type="SAM" id="MobiDB-lite"/>
    </source>
</evidence>
<evidence type="ECO:0000313" key="4">
    <source>
        <dbReference type="Proteomes" id="UP000576603"/>
    </source>
</evidence>
<keyword evidence="2" id="KW-0472">Membrane</keyword>
<feature type="transmembrane region" description="Helical" evidence="2">
    <location>
        <begin position="34"/>
        <end position="54"/>
    </location>
</feature>
<dbReference type="EMBL" id="JACHNL010000001">
    <property type="protein sequence ID" value="MBB4722275.1"/>
    <property type="molecule type" value="Genomic_DNA"/>
</dbReference>
<evidence type="ECO:0000256" key="2">
    <source>
        <dbReference type="SAM" id="Phobius"/>
    </source>
</evidence>
<sequence>MHSQSTQAKQLYTAAYSSVSQEAKNTMATKFRHFSRVFMGLVLLSMAGAASAQWEVVDKDLNTKTKEIQDALKLGKKPKDKDSGTEVDKPKEELKVVPDDYGIADCSSTTAGTPVATQQKEGCELIQRTRNSQYNYMVAMYDITKKRLERLRKIEQERTAIKDTELGKLEDNTNKLIALKALMDIDRQQMESAMFAYQTRLGFLTKQQDAQAWAAMRGKKAPSGDPSSQGGVGSFFESLGNTLGDFGKSVVAGVAMKAALDSVRSDKPRDMKPMELGN</sequence>
<gene>
    <name evidence="3" type="ORF">FHY32_000573</name>
</gene>
<comment type="caution">
    <text evidence="3">The sequence shown here is derived from an EMBL/GenBank/DDBJ whole genome shotgun (WGS) entry which is preliminary data.</text>
</comment>
<reference evidence="3 4" key="1">
    <citation type="submission" date="2020-08" db="EMBL/GenBank/DDBJ databases">
        <title>Studying the diversity of plant-associated saprophytic bacteria and their role in host health and plant-pathogen interactions.</title>
        <authorList>
            <person name="Potnis N."/>
        </authorList>
    </citation>
    <scope>NUCLEOTIDE SEQUENCE [LARGE SCALE GENOMIC DNA]</scope>
    <source>
        <strain evidence="3 4">CFBP 7922</strain>
    </source>
</reference>
<accession>A0AAW3U0H3</accession>
<feature type="compositionally biased region" description="Basic and acidic residues" evidence="1">
    <location>
        <begin position="77"/>
        <end position="91"/>
    </location>
</feature>
<dbReference type="Proteomes" id="UP000576603">
    <property type="component" value="Unassembled WGS sequence"/>
</dbReference>